<evidence type="ECO:0000313" key="2">
    <source>
        <dbReference type="Proteomes" id="UP001163823"/>
    </source>
</evidence>
<dbReference type="EMBL" id="JARAOO010000013">
    <property type="protein sequence ID" value="KAJ7945447.1"/>
    <property type="molecule type" value="Genomic_DNA"/>
</dbReference>
<dbReference type="KEGG" id="qsa:O6P43_030507"/>
<dbReference type="AlphaFoldDB" id="A0AAD7P801"/>
<evidence type="ECO:0000313" key="1">
    <source>
        <dbReference type="EMBL" id="KAJ7945447.1"/>
    </source>
</evidence>
<proteinExistence type="predicted"/>
<protein>
    <submittedName>
        <fullName evidence="1">Uncharacterized protein</fullName>
    </submittedName>
</protein>
<organism evidence="1 2">
    <name type="scientific">Quillaja saponaria</name>
    <name type="common">Soap bark tree</name>
    <dbReference type="NCBI Taxonomy" id="32244"/>
    <lineage>
        <taxon>Eukaryota</taxon>
        <taxon>Viridiplantae</taxon>
        <taxon>Streptophyta</taxon>
        <taxon>Embryophyta</taxon>
        <taxon>Tracheophyta</taxon>
        <taxon>Spermatophyta</taxon>
        <taxon>Magnoliopsida</taxon>
        <taxon>eudicotyledons</taxon>
        <taxon>Gunneridae</taxon>
        <taxon>Pentapetalae</taxon>
        <taxon>rosids</taxon>
        <taxon>fabids</taxon>
        <taxon>Fabales</taxon>
        <taxon>Quillajaceae</taxon>
        <taxon>Quillaja</taxon>
    </lineage>
</organism>
<reference evidence="1" key="1">
    <citation type="journal article" date="2023" name="Science">
        <title>Elucidation of the pathway for biosynthesis of saponin adjuvants from the soapbark tree.</title>
        <authorList>
            <person name="Reed J."/>
            <person name="Orme A."/>
            <person name="El-Demerdash A."/>
            <person name="Owen C."/>
            <person name="Martin L.B.B."/>
            <person name="Misra R.C."/>
            <person name="Kikuchi S."/>
            <person name="Rejzek M."/>
            <person name="Martin A.C."/>
            <person name="Harkess A."/>
            <person name="Leebens-Mack J."/>
            <person name="Louveau T."/>
            <person name="Stephenson M.J."/>
            <person name="Osbourn A."/>
        </authorList>
    </citation>
    <scope>NUCLEOTIDE SEQUENCE</scope>
    <source>
        <strain evidence="1">S10</strain>
    </source>
</reference>
<sequence>MPMNNDQYQVYEASTLEYEPRRYTDSPRHPKAKAHVTFKTIDHAEERIPEASPSSRQVRRTDYLYYDQVPPPQSIKNDGRIHRVIEEDVDEEADEFIKLQHKRIELSRLVSTRAE</sequence>
<accession>A0AAD7P801</accession>
<dbReference type="Proteomes" id="UP001163823">
    <property type="component" value="Chromosome 13"/>
</dbReference>
<keyword evidence="2" id="KW-1185">Reference proteome</keyword>
<comment type="caution">
    <text evidence="1">The sequence shown here is derived from an EMBL/GenBank/DDBJ whole genome shotgun (WGS) entry which is preliminary data.</text>
</comment>
<name>A0AAD7P801_QUISA</name>
<gene>
    <name evidence="1" type="ORF">O6P43_030507</name>
</gene>